<evidence type="ECO:0000313" key="2">
    <source>
        <dbReference type="Proteomes" id="UP001066276"/>
    </source>
</evidence>
<evidence type="ECO:0008006" key="3">
    <source>
        <dbReference type="Google" id="ProtNLM"/>
    </source>
</evidence>
<dbReference type="AlphaFoldDB" id="A0AAV7SIG4"/>
<dbReference type="Proteomes" id="UP001066276">
    <property type="component" value="Chromosome 4_2"/>
</dbReference>
<comment type="caution">
    <text evidence="1">The sequence shown here is derived from an EMBL/GenBank/DDBJ whole genome shotgun (WGS) entry which is preliminary data.</text>
</comment>
<accession>A0AAV7SIG4</accession>
<dbReference type="EMBL" id="JANPWB010000008">
    <property type="protein sequence ID" value="KAJ1163811.1"/>
    <property type="molecule type" value="Genomic_DNA"/>
</dbReference>
<sequence length="105" mass="11602">MAPLAHFAQLHNLNIISYANDTQLILSLTDDPLTAKSNLHEGMKAVAKWMRNSKLKLNSDKMEVLILGANPTAWDNSWWTTALGAARHPPTMHATWASSSTQHSP</sequence>
<protein>
    <recommendedName>
        <fullName evidence="3">Reverse transcriptase domain-containing protein</fullName>
    </recommendedName>
</protein>
<organism evidence="1 2">
    <name type="scientific">Pleurodeles waltl</name>
    <name type="common">Iberian ribbed newt</name>
    <dbReference type="NCBI Taxonomy" id="8319"/>
    <lineage>
        <taxon>Eukaryota</taxon>
        <taxon>Metazoa</taxon>
        <taxon>Chordata</taxon>
        <taxon>Craniata</taxon>
        <taxon>Vertebrata</taxon>
        <taxon>Euteleostomi</taxon>
        <taxon>Amphibia</taxon>
        <taxon>Batrachia</taxon>
        <taxon>Caudata</taxon>
        <taxon>Salamandroidea</taxon>
        <taxon>Salamandridae</taxon>
        <taxon>Pleurodelinae</taxon>
        <taxon>Pleurodeles</taxon>
    </lineage>
</organism>
<evidence type="ECO:0000313" key="1">
    <source>
        <dbReference type="EMBL" id="KAJ1163811.1"/>
    </source>
</evidence>
<name>A0AAV7SIG4_PLEWA</name>
<reference evidence="1" key="1">
    <citation type="journal article" date="2022" name="bioRxiv">
        <title>Sequencing and chromosome-scale assembly of the giantPleurodeles waltlgenome.</title>
        <authorList>
            <person name="Brown T."/>
            <person name="Elewa A."/>
            <person name="Iarovenko S."/>
            <person name="Subramanian E."/>
            <person name="Araus A.J."/>
            <person name="Petzold A."/>
            <person name="Susuki M."/>
            <person name="Suzuki K.-i.T."/>
            <person name="Hayashi T."/>
            <person name="Toyoda A."/>
            <person name="Oliveira C."/>
            <person name="Osipova E."/>
            <person name="Leigh N.D."/>
            <person name="Simon A."/>
            <person name="Yun M.H."/>
        </authorList>
    </citation>
    <scope>NUCLEOTIDE SEQUENCE</scope>
    <source>
        <strain evidence="1">20211129_DDA</strain>
        <tissue evidence="1">Liver</tissue>
    </source>
</reference>
<proteinExistence type="predicted"/>
<gene>
    <name evidence="1" type="ORF">NDU88_004263</name>
</gene>
<keyword evidence="2" id="KW-1185">Reference proteome</keyword>